<dbReference type="EMBL" id="QPJK01000008">
    <property type="protein sequence ID" value="RCW68156.1"/>
    <property type="molecule type" value="Genomic_DNA"/>
</dbReference>
<dbReference type="RefSeq" id="WP_147282971.1">
    <property type="nucleotide sequence ID" value="NZ_QPJK01000008.1"/>
</dbReference>
<accession>A0A368XLT0</accession>
<comment type="caution">
    <text evidence="2">The sequence shown here is derived from an EMBL/GenBank/DDBJ whole genome shotgun (WGS) entry which is preliminary data.</text>
</comment>
<dbReference type="AlphaFoldDB" id="A0A368XLT0"/>
<evidence type="ECO:0000313" key="2">
    <source>
        <dbReference type="EMBL" id="RCW68156.1"/>
    </source>
</evidence>
<organism evidence="2 3">
    <name type="scientific">Pseudorhodoferax soli</name>
    <dbReference type="NCBI Taxonomy" id="545864"/>
    <lineage>
        <taxon>Bacteria</taxon>
        <taxon>Pseudomonadati</taxon>
        <taxon>Pseudomonadota</taxon>
        <taxon>Betaproteobacteria</taxon>
        <taxon>Burkholderiales</taxon>
        <taxon>Comamonadaceae</taxon>
    </lineage>
</organism>
<evidence type="ECO:0000256" key="1">
    <source>
        <dbReference type="SAM" id="SignalP"/>
    </source>
</evidence>
<reference evidence="2 3" key="1">
    <citation type="submission" date="2018-07" db="EMBL/GenBank/DDBJ databases">
        <title>Genomic Encyclopedia of Type Strains, Phase IV (KMG-IV): sequencing the most valuable type-strain genomes for metagenomic binning, comparative biology and taxonomic classification.</title>
        <authorList>
            <person name="Goeker M."/>
        </authorList>
    </citation>
    <scope>NUCLEOTIDE SEQUENCE [LARGE SCALE GENOMIC DNA]</scope>
    <source>
        <strain evidence="2 3">DSM 21634</strain>
    </source>
</reference>
<sequence>MRPISALACSALLLLLPGLASAQKIEVDRETYMARCTALLYPLDELLLNRLSKEAGFGAKSLGYLRATRDVCGCSFEQAQLALTPRRLLLFAHRGFEPVEQGIGQLFEPADREAVAKFEKEHKGYRRCAETFERRVDELSDAKGR</sequence>
<feature type="signal peptide" evidence="1">
    <location>
        <begin position="1"/>
        <end position="22"/>
    </location>
</feature>
<dbReference type="Proteomes" id="UP000252884">
    <property type="component" value="Unassembled WGS sequence"/>
</dbReference>
<protein>
    <submittedName>
        <fullName evidence="2">Uncharacterized protein</fullName>
    </submittedName>
</protein>
<dbReference type="OrthoDB" id="8901417at2"/>
<gene>
    <name evidence="2" type="ORF">DES41_108338</name>
</gene>
<keyword evidence="1" id="KW-0732">Signal</keyword>
<name>A0A368XLT0_9BURK</name>
<proteinExistence type="predicted"/>
<keyword evidence="3" id="KW-1185">Reference proteome</keyword>
<evidence type="ECO:0000313" key="3">
    <source>
        <dbReference type="Proteomes" id="UP000252884"/>
    </source>
</evidence>
<feature type="chain" id="PRO_5016620351" evidence="1">
    <location>
        <begin position="23"/>
        <end position="145"/>
    </location>
</feature>